<protein>
    <submittedName>
        <fullName evidence="1">Uncharacterized protein</fullName>
    </submittedName>
</protein>
<gene>
    <name evidence="1" type="ORF">A3G00_04570</name>
</gene>
<dbReference type="EMBL" id="MFQN01000002">
    <property type="protein sequence ID" value="OGH75774.1"/>
    <property type="molecule type" value="Genomic_DNA"/>
</dbReference>
<dbReference type="STRING" id="1798692.A3G00_04570"/>
<comment type="caution">
    <text evidence="1">The sequence shown here is derived from an EMBL/GenBank/DDBJ whole genome shotgun (WGS) entry which is preliminary data.</text>
</comment>
<evidence type="ECO:0000313" key="1">
    <source>
        <dbReference type="EMBL" id="OGH75774.1"/>
    </source>
</evidence>
<sequence length="134" mass="16198">MKRPKIIEDITPNLEWDSKKIWRLDLPVQEMSIKHLIWHFDLPFWEKEGTDDWNLTPWELIKNPENEPSHYAKIQQADLKYPLEIIEYKGRYRILDGIHRLAKAYMNGLKVVSVRIIPENRFKEIVKYYPHAKS</sequence>
<organism evidence="1 2">
    <name type="scientific">Candidatus Magasanikbacteria bacterium RIFCSPLOWO2_12_FULL_43_12</name>
    <dbReference type="NCBI Taxonomy" id="1798692"/>
    <lineage>
        <taxon>Bacteria</taxon>
        <taxon>Candidatus Magasanikiibacteriota</taxon>
    </lineage>
</organism>
<evidence type="ECO:0000313" key="2">
    <source>
        <dbReference type="Proteomes" id="UP000178347"/>
    </source>
</evidence>
<dbReference type="InterPro" id="IPR036086">
    <property type="entry name" value="ParB/Sulfiredoxin_sf"/>
</dbReference>
<name>A0A1F6MVU6_9BACT</name>
<reference evidence="1 2" key="1">
    <citation type="journal article" date="2016" name="Nat. Commun.">
        <title>Thousands of microbial genomes shed light on interconnected biogeochemical processes in an aquifer system.</title>
        <authorList>
            <person name="Anantharaman K."/>
            <person name="Brown C.T."/>
            <person name="Hug L.A."/>
            <person name="Sharon I."/>
            <person name="Castelle C.J."/>
            <person name="Probst A.J."/>
            <person name="Thomas B.C."/>
            <person name="Singh A."/>
            <person name="Wilkins M.J."/>
            <person name="Karaoz U."/>
            <person name="Brodie E.L."/>
            <person name="Williams K.H."/>
            <person name="Hubbard S.S."/>
            <person name="Banfield J.F."/>
        </authorList>
    </citation>
    <scope>NUCLEOTIDE SEQUENCE [LARGE SCALE GENOMIC DNA]</scope>
</reference>
<accession>A0A1F6MVU6</accession>
<dbReference type="SUPFAM" id="SSF110849">
    <property type="entry name" value="ParB/Sulfiredoxin"/>
    <property type="match status" value="1"/>
</dbReference>
<dbReference type="AlphaFoldDB" id="A0A1F6MVU6"/>
<proteinExistence type="predicted"/>
<dbReference type="Proteomes" id="UP000178347">
    <property type="component" value="Unassembled WGS sequence"/>
</dbReference>